<sequence length="261" mass="29797">MAAKDKKPAKKQNIVKQIIQIYKYTYAEDKALPWLLAGAFLLPVIAAVVLGLVFKWGWLSWILLMITAIMLGFLLFTMLLTRRADRVGYQKIEGRPGAAISVLSNINKAGYSFPQEPVWVDARTKDAIWRGTGYSGVFLLGEGEYGRIMRAMDNQEQRIKGVTTGSNIPIFRIVVGSGDKQVRLRDLRQVVLKSKSYEPTNHRNKLMAKIHPRRRFLLTKQELTTLQERLRTLQLKQGMGIPKGMDPTRPQRMSRRAMRGR</sequence>
<evidence type="ECO:0000256" key="1">
    <source>
        <dbReference type="SAM" id="MobiDB-lite"/>
    </source>
</evidence>
<evidence type="ECO:0000313" key="3">
    <source>
        <dbReference type="EMBL" id="RBP98381.1"/>
    </source>
</evidence>
<organism evidence="3 4">
    <name type="scientific">Bifidobacterium aemilianum</name>
    <dbReference type="NCBI Taxonomy" id="2493120"/>
    <lineage>
        <taxon>Bacteria</taxon>
        <taxon>Bacillati</taxon>
        <taxon>Actinomycetota</taxon>
        <taxon>Actinomycetes</taxon>
        <taxon>Bifidobacteriales</taxon>
        <taxon>Bifidobacteriaceae</taxon>
        <taxon>Bifidobacterium</taxon>
    </lineage>
</organism>
<evidence type="ECO:0008006" key="5">
    <source>
        <dbReference type="Google" id="ProtNLM"/>
    </source>
</evidence>
<gene>
    <name evidence="3" type="ORF">CRD60_00450</name>
</gene>
<keyword evidence="4" id="KW-1185">Reference proteome</keyword>
<name>A0A366KCJ3_9BIFI</name>
<dbReference type="OrthoDB" id="8479889at2"/>
<keyword evidence="2" id="KW-0472">Membrane</keyword>
<feature type="transmembrane region" description="Helical" evidence="2">
    <location>
        <begin position="58"/>
        <end position="81"/>
    </location>
</feature>
<dbReference type="RefSeq" id="WP_113859359.1">
    <property type="nucleotide sequence ID" value="NZ_PDCG01000001.1"/>
</dbReference>
<dbReference type="Proteomes" id="UP000252530">
    <property type="component" value="Unassembled WGS sequence"/>
</dbReference>
<feature type="compositionally biased region" description="Basic residues" evidence="1">
    <location>
        <begin position="252"/>
        <end position="261"/>
    </location>
</feature>
<dbReference type="EMBL" id="PDCG01000001">
    <property type="protein sequence ID" value="RBP98381.1"/>
    <property type="molecule type" value="Genomic_DNA"/>
</dbReference>
<dbReference type="InterPro" id="IPR025445">
    <property type="entry name" value="DUF4191"/>
</dbReference>
<protein>
    <recommendedName>
        <fullName evidence="5">DUF4191 domain-containing protein</fullName>
    </recommendedName>
</protein>
<comment type="caution">
    <text evidence="3">The sequence shown here is derived from an EMBL/GenBank/DDBJ whole genome shotgun (WGS) entry which is preliminary data.</text>
</comment>
<keyword evidence="2" id="KW-0812">Transmembrane</keyword>
<reference evidence="3 4" key="1">
    <citation type="submission" date="2017-10" db="EMBL/GenBank/DDBJ databases">
        <title>Bifidobacterium xylocopum sp. nov. and Bifidobacterium aemilianum sp. nov., from the carpenter bee (Xylocopa violacea) digestive tract.</title>
        <authorList>
            <person name="Alberoni D."/>
            <person name="Baffoni L."/>
            <person name="Di Gioia D."/>
            <person name="Gaggia F."/>
            <person name="Biavati B."/>
        </authorList>
    </citation>
    <scope>NUCLEOTIDE SEQUENCE [LARGE SCALE GENOMIC DNA]</scope>
    <source>
        <strain evidence="3 4">XV10</strain>
    </source>
</reference>
<feature type="region of interest" description="Disordered" evidence="1">
    <location>
        <begin position="239"/>
        <end position="261"/>
    </location>
</feature>
<dbReference type="AlphaFoldDB" id="A0A366KCJ3"/>
<keyword evidence="2" id="KW-1133">Transmembrane helix</keyword>
<feature type="transmembrane region" description="Helical" evidence="2">
    <location>
        <begin position="31"/>
        <end position="52"/>
    </location>
</feature>
<dbReference type="Pfam" id="PF13829">
    <property type="entry name" value="DUF4191"/>
    <property type="match status" value="1"/>
</dbReference>
<accession>A0A366KCJ3</accession>
<evidence type="ECO:0000256" key="2">
    <source>
        <dbReference type="SAM" id="Phobius"/>
    </source>
</evidence>
<proteinExistence type="predicted"/>
<evidence type="ECO:0000313" key="4">
    <source>
        <dbReference type="Proteomes" id="UP000252530"/>
    </source>
</evidence>